<dbReference type="Pfam" id="PF04969">
    <property type="entry name" value="CS"/>
    <property type="match status" value="1"/>
</dbReference>
<comment type="caution">
    <text evidence="2">The sequence shown here is derived from an EMBL/GenBank/DDBJ whole genome shotgun (WGS) entry which is preliminary data.</text>
</comment>
<gene>
    <name evidence="2" type="ORF">CYNAS_LOCUS10900</name>
</gene>
<evidence type="ECO:0000313" key="3">
    <source>
        <dbReference type="Proteomes" id="UP001176961"/>
    </source>
</evidence>
<name>A0AA36GVF7_CYLNA</name>
<proteinExistence type="predicted"/>
<protein>
    <recommendedName>
        <fullName evidence="1">CS domain-containing protein</fullName>
    </recommendedName>
</protein>
<evidence type="ECO:0000313" key="2">
    <source>
        <dbReference type="EMBL" id="CAJ0598917.1"/>
    </source>
</evidence>
<dbReference type="PANTHER" id="PTHR45862">
    <property type="entry name" value="PROTEIN SGT1 HOMOLOG"/>
    <property type="match status" value="1"/>
</dbReference>
<dbReference type="EMBL" id="CATQJL010000223">
    <property type="protein sequence ID" value="CAJ0598917.1"/>
    <property type="molecule type" value="Genomic_DNA"/>
</dbReference>
<feature type="domain" description="CS" evidence="1">
    <location>
        <begin position="2"/>
        <end position="87"/>
    </location>
</feature>
<organism evidence="2 3">
    <name type="scientific">Cylicocyclus nassatus</name>
    <name type="common">Nematode worm</name>
    <dbReference type="NCBI Taxonomy" id="53992"/>
    <lineage>
        <taxon>Eukaryota</taxon>
        <taxon>Metazoa</taxon>
        <taxon>Ecdysozoa</taxon>
        <taxon>Nematoda</taxon>
        <taxon>Chromadorea</taxon>
        <taxon>Rhabditida</taxon>
        <taxon>Rhabditina</taxon>
        <taxon>Rhabditomorpha</taxon>
        <taxon>Strongyloidea</taxon>
        <taxon>Strongylidae</taxon>
        <taxon>Cylicocyclus</taxon>
    </lineage>
</organism>
<evidence type="ECO:0000259" key="1">
    <source>
        <dbReference type="PROSITE" id="PS51203"/>
    </source>
</evidence>
<dbReference type="Gene3D" id="2.60.40.790">
    <property type="match status" value="1"/>
</dbReference>
<sequence>MAAKPRYDWFQTDNCVTITILKKGVALSDCRVTFNDNDIKVYSGDELLFETTLARPVDEKNFTVTCTPSKVEVRMPKASAGHWSMLGASSAAPTTAESHHQSKDWEAIERKAIEEEENEQLEGDAAVNRMFRKAIKNQAERCCLQTGRRLARSEQKSNHPIVWNTSDLSSDLLRTHGWRAFNVFGSFLLSCMIESLCTEINDSHHLFLFFE</sequence>
<dbReference type="InterPro" id="IPR007052">
    <property type="entry name" value="CS_dom"/>
</dbReference>
<dbReference type="CDD" id="cd06466">
    <property type="entry name" value="p23_CS_SGT1_like"/>
    <property type="match status" value="1"/>
</dbReference>
<dbReference type="InterPro" id="IPR044563">
    <property type="entry name" value="Sgt1-like"/>
</dbReference>
<dbReference type="AlphaFoldDB" id="A0AA36GVF7"/>
<dbReference type="PROSITE" id="PS51203">
    <property type="entry name" value="CS"/>
    <property type="match status" value="1"/>
</dbReference>
<dbReference type="InterPro" id="IPR008978">
    <property type="entry name" value="HSP20-like_chaperone"/>
</dbReference>
<dbReference type="SUPFAM" id="SSF49764">
    <property type="entry name" value="HSP20-like chaperones"/>
    <property type="match status" value="1"/>
</dbReference>
<dbReference type="Proteomes" id="UP001176961">
    <property type="component" value="Unassembled WGS sequence"/>
</dbReference>
<accession>A0AA36GVF7</accession>
<dbReference type="GO" id="GO:0051087">
    <property type="term" value="F:protein-folding chaperone binding"/>
    <property type="evidence" value="ECO:0007669"/>
    <property type="project" value="InterPro"/>
</dbReference>
<reference evidence="2" key="1">
    <citation type="submission" date="2023-07" db="EMBL/GenBank/DDBJ databases">
        <authorList>
            <consortium name="CYATHOMIX"/>
        </authorList>
    </citation>
    <scope>NUCLEOTIDE SEQUENCE</scope>
    <source>
        <strain evidence="2">N/A</strain>
    </source>
</reference>
<keyword evidence="3" id="KW-1185">Reference proteome</keyword>